<dbReference type="InterPro" id="IPR035959">
    <property type="entry name" value="RutC-like_sf"/>
</dbReference>
<organism evidence="5">
    <name type="scientific">freshwater metagenome</name>
    <dbReference type="NCBI Taxonomy" id="449393"/>
    <lineage>
        <taxon>unclassified sequences</taxon>
        <taxon>metagenomes</taxon>
        <taxon>ecological metagenomes</taxon>
    </lineage>
</organism>
<dbReference type="EMBL" id="CAFBQA010000107">
    <property type="protein sequence ID" value="CAB5042129.1"/>
    <property type="molecule type" value="Genomic_DNA"/>
</dbReference>
<dbReference type="SUPFAM" id="SSF55298">
    <property type="entry name" value="YjgF-like"/>
    <property type="match status" value="1"/>
</dbReference>
<dbReference type="CDD" id="cd00448">
    <property type="entry name" value="YjgF_YER057c_UK114_family"/>
    <property type="match status" value="1"/>
</dbReference>
<evidence type="ECO:0000313" key="3">
    <source>
        <dbReference type="EMBL" id="CAB4904290.1"/>
    </source>
</evidence>
<evidence type="ECO:0000313" key="1">
    <source>
        <dbReference type="EMBL" id="CAB4705452.1"/>
    </source>
</evidence>
<evidence type="ECO:0000313" key="2">
    <source>
        <dbReference type="EMBL" id="CAB4777710.1"/>
    </source>
</evidence>
<dbReference type="Gene3D" id="3.30.1330.40">
    <property type="entry name" value="RutC-like"/>
    <property type="match status" value="1"/>
</dbReference>
<name>A0A6J7TSM9_9ZZZZ</name>
<sequence>MLEPINPETLAPPVGFSHAMIAPAGARIVFLAGQTALNKESVIVGDGIVEQFEQALTNMLTSLKASGGSPTDLARVTIYSVDPVDYRAHAREIGQVWKRHIGKHYPAMALIGVVRLWDDAALVEIEGTAAIS</sequence>
<dbReference type="EMBL" id="CAEZZQ010000056">
    <property type="protein sequence ID" value="CAB4777710.1"/>
    <property type="molecule type" value="Genomic_DNA"/>
</dbReference>
<dbReference type="EMBL" id="CAEZXW010000048">
    <property type="protein sequence ID" value="CAB4705452.1"/>
    <property type="molecule type" value="Genomic_DNA"/>
</dbReference>
<dbReference type="EMBL" id="CAFBMD010000101">
    <property type="protein sequence ID" value="CAB4904290.1"/>
    <property type="molecule type" value="Genomic_DNA"/>
</dbReference>
<dbReference type="InterPro" id="IPR006175">
    <property type="entry name" value="YjgF/YER057c/UK114"/>
</dbReference>
<accession>A0A6J7TSM9</accession>
<evidence type="ECO:0000313" key="4">
    <source>
        <dbReference type="EMBL" id="CAB5042129.1"/>
    </source>
</evidence>
<dbReference type="EMBL" id="CAFBQF010000102">
    <property type="protein sequence ID" value="CAB5056142.1"/>
    <property type="molecule type" value="Genomic_DNA"/>
</dbReference>
<proteinExistence type="predicted"/>
<dbReference type="Pfam" id="PF01042">
    <property type="entry name" value="Ribonuc_L-PSP"/>
    <property type="match status" value="1"/>
</dbReference>
<evidence type="ECO:0000313" key="5">
    <source>
        <dbReference type="EMBL" id="CAB5056142.1"/>
    </source>
</evidence>
<reference evidence="5" key="1">
    <citation type="submission" date="2020-05" db="EMBL/GenBank/DDBJ databases">
        <authorList>
            <person name="Chiriac C."/>
            <person name="Salcher M."/>
            <person name="Ghai R."/>
            <person name="Kavagutti S V."/>
        </authorList>
    </citation>
    <scope>NUCLEOTIDE SEQUENCE</scope>
</reference>
<dbReference type="PANTHER" id="PTHR43857:SF1">
    <property type="entry name" value="YJGH FAMILY PROTEIN"/>
    <property type="match status" value="1"/>
</dbReference>
<dbReference type="PANTHER" id="PTHR43857">
    <property type="entry name" value="BLR7761 PROTEIN"/>
    <property type="match status" value="1"/>
</dbReference>
<protein>
    <submittedName>
        <fullName evidence="5">Unannotated protein</fullName>
    </submittedName>
</protein>
<gene>
    <name evidence="1" type="ORF">UFOPK2593_00857</name>
    <name evidence="2" type="ORF">UFOPK2894_00976</name>
    <name evidence="3" type="ORF">UFOPK3492_01105</name>
    <name evidence="4" type="ORF">UFOPK4234_01420</name>
    <name evidence="5" type="ORF">UFOPK4295_01435</name>
</gene>
<dbReference type="AlphaFoldDB" id="A0A6J7TSM9"/>